<feature type="binding site" evidence="12">
    <location>
        <position position="371"/>
    </location>
    <ligand>
        <name>substrate</name>
    </ligand>
</feature>
<dbReference type="FunFam" id="3.40.50.970:FF:000003">
    <property type="entry name" value="Transketolase"/>
    <property type="match status" value="1"/>
</dbReference>
<feature type="binding site" evidence="13">
    <location>
        <position position="71"/>
    </location>
    <ligand>
        <name>thiamine diphosphate</name>
        <dbReference type="ChEBI" id="CHEBI:58937"/>
    </ligand>
</feature>
<dbReference type="InterPro" id="IPR029061">
    <property type="entry name" value="THDP-binding"/>
</dbReference>
<evidence type="ECO:0000256" key="4">
    <source>
        <dbReference type="ARBA" id="ARBA00016662"/>
    </source>
</evidence>
<evidence type="ECO:0000256" key="10">
    <source>
        <dbReference type="NCBIfam" id="TIGR00232"/>
    </source>
</evidence>
<feature type="binding site" evidence="12">
    <location>
        <position position="492"/>
    </location>
    <ligand>
        <name>substrate</name>
    </ligand>
</feature>
<dbReference type="InterPro" id="IPR005474">
    <property type="entry name" value="Transketolase_N"/>
</dbReference>
<evidence type="ECO:0000313" key="18">
    <source>
        <dbReference type="Proteomes" id="UP000442535"/>
    </source>
</evidence>
<dbReference type="GO" id="GO:0000287">
    <property type="term" value="F:magnesium ion binding"/>
    <property type="evidence" value="ECO:0007669"/>
    <property type="project" value="UniProtKB-ARBA"/>
</dbReference>
<evidence type="ECO:0000313" key="17">
    <source>
        <dbReference type="EMBL" id="MST48676.1"/>
    </source>
</evidence>
<evidence type="ECO:0000256" key="13">
    <source>
        <dbReference type="PIRSR" id="PIRSR605478-3"/>
    </source>
</evidence>
<dbReference type="InterPro" id="IPR005475">
    <property type="entry name" value="Transketolase-like_Pyr-bd"/>
</dbReference>
<dbReference type="SUPFAM" id="SSF52922">
    <property type="entry name" value="TK C-terminal domain-like"/>
    <property type="match status" value="1"/>
</dbReference>
<feature type="binding site" evidence="13">
    <location>
        <position position="276"/>
    </location>
    <ligand>
        <name>thiamine diphosphate</name>
        <dbReference type="ChEBI" id="CHEBI:58937"/>
    </ligand>
</feature>
<name>A0A7K0JZL3_9ACTO</name>
<feature type="binding site" evidence="12">
    <location>
        <position position="31"/>
    </location>
    <ligand>
        <name>substrate</name>
    </ligand>
</feature>
<feature type="binding site" evidence="12">
    <location>
        <position position="276"/>
    </location>
    <ligand>
        <name>substrate</name>
    </ligand>
</feature>
<comment type="cofactor">
    <cofactor evidence="14">
        <name>Mg(2+)</name>
        <dbReference type="ChEBI" id="CHEBI:18420"/>
    </cofactor>
    <text evidence="14">Binds 1 Mg(2+) ion per subunit. Can also utilize other divalent metal cations, such as Ca(2+), Mn(2+) and Co(2+).</text>
</comment>
<feature type="binding site" evidence="13">
    <location>
        <position position="460"/>
    </location>
    <ligand>
        <name>thiamine diphosphate</name>
        <dbReference type="ChEBI" id="CHEBI:58937"/>
    </ligand>
</feature>
<evidence type="ECO:0000256" key="9">
    <source>
        <dbReference type="ARBA" id="ARBA00049473"/>
    </source>
</evidence>
<accession>A0A7K0JZL3</accession>
<feature type="site" description="Important for catalytic activity" evidence="15">
    <location>
        <position position="31"/>
    </location>
</feature>
<evidence type="ECO:0000256" key="2">
    <source>
        <dbReference type="ARBA" id="ARBA00011738"/>
    </source>
</evidence>
<feature type="binding site" evidence="12">
    <location>
        <position position="398"/>
    </location>
    <ligand>
        <name>substrate</name>
    </ligand>
</feature>
<dbReference type="PANTHER" id="PTHR43522:SF2">
    <property type="entry name" value="TRANSKETOLASE 1-RELATED"/>
    <property type="match status" value="1"/>
</dbReference>
<gene>
    <name evidence="17" type="ORF">FYJ63_00105</name>
</gene>
<feature type="binding site" evidence="12">
    <location>
        <position position="542"/>
    </location>
    <ligand>
        <name>substrate</name>
    </ligand>
</feature>
<protein>
    <recommendedName>
        <fullName evidence="4 10">Transketolase</fullName>
        <ecNumber evidence="3 10">2.2.1.1</ecNumber>
    </recommendedName>
</protein>
<dbReference type="CDD" id="cd07033">
    <property type="entry name" value="TPP_PYR_DXS_TK_like"/>
    <property type="match status" value="1"/>
</dbReference>
<feature type="binding site" evidence="13">
    <location>
        <position position="193"/>
    </location>
    <ligand>
        <name>thiamine diphosphate</name>
        <dbReference type="ChEBI" id="CHEBI:58937"/>
    </ligand>
</feature>
<feature type="binding site" evidence="13">
    <location>
        <position position="164"/>
    </location>
    <ligand>
        <name>thiamine diphosphate</name>
        <dbReference type="ChEBI" id="CHEBI:58937"/>
    </ligand>
</feature>
<dbReference type="NCBIfam" id="TIGR00232">
    <property type="entry name" value="tktlase_bact"/>
    <property type="match status" value="1"/>
</dbReference>
<dbReference type="CDD" id="cd02012">
    <property type="entry name" value="TPP_TK"/>
    <property type="match status" value="1"/>
</dbReference>
<dbReference type="PANTHER" id="PTHR43522">
    <property type="entry name" value="TRANSKETOLASE"/>
    <property type="match status" value="1"/>
</dbReference>
<proteinExistence type="inferred from homology"/>
<dbReference type="SMART" id="SM00861">
    <property type="entry name" value="Transket_pyr"/>
    <property type="match status" value="1"/>
</dbReference>
<dbReference type="Proteomes" id="UP000442535">
    <property type="component" value="Unassembled WGS sequence"/>
</dbReference>
<keyword evidence="6 14" id="KW-0479">Metal-binding</keyword>
<evidence type="ECO:0000256" key="5">
    <source>
        <dbReference type="ARBA" id="ARBA00022679"/>
    </source>
</evidence>
<feature type="binding site" evidence="14">
    <location>
        <position position="193"/>
    </location>
    <ligand>
        <name>Mg(2+)</name>
        <dbReference type="ChEBI" id="CHEBI:18420"/>
    </ligand>
</feature>
<dbReference type="GO" id="GO:0005829">
    <property type="term" value="C:cytosol"/>
    <property type="evidence" value="ECO:0007669"/>
    <property type="project" value="TreeGrafter"/>
</dbReference>
<evidence type="ECO:0000256" key="8">
    <source>
        <dbReference type="ARBA" id="ARBA00023052"/>
    </source>
</evidence>
<comment type="caution">
    <text evidence="17">The sequence shown here is derived from an EMBL/GenBank/DDBJ whole genome shotgun (WGS) entry which is preliminary data.</text>
</comment>
<keyword evidence="7 14" id="KW-0460">Magnesium</keyword>
<evidence type="ECO:0000256" key="12">
    <source>
        <dbReference type="PIRSR" id="PIRSR605478-2"/>
    </source>
</evidence>
<comment type="similarity">
    <text evidence="1">Belongs to the transketolase family.</text>
</comment>
<dbReference type="Pfam" id="PF22613">
    <property type="entry name" value="Transketolase_C_1"/>
    <property type="match status" value="1"/>
</dbReference>
<dbReference type="PROSITE" id="PS00802">
    <property type="entry name" value="TRANSKETOLASE_2"/>
    <property type="match status" value="1"/>
</dbReference>
<feature type="active site" description="Proton donor" evidence="11">
    <location>
        <position position="434"/>
    </location>
</feature>
<feature type="binding site" evidence="12">
    <location>
        <position position="484"/>
    </location>
    <ligand>
        <name>substrate</name>
    </ligand>
</feature>
<feature type="binding site" evidence="14">
    <location>
        <position position="195"/>
    </location>
    <ligand>
        <name>Mg(2+)</name>
        <dbReference type="ChEBI" id="CHEBI:18420"/>
    </ligand>
</feature>
<organism evidence="17 18">
    <name type="scientific">Mobiluncus porci</name>
    <dbReference type="NCBI Taxonomy" id="2652278"/>
    <lineage>
        <taxon>Bacteria</taxon>
        <taxon>Bacillati</taxon>
        <taxon>Actinomycetota</taxon>
        <taxon>Actinomycetes</taxon>
        <taxon>Actinomycetales</taxon>
        <taxon>Actinomycetaceae</taxon>
        <taxon>Mobiluncus</taxon>
    </lineage>
</organism>
<evidence type="ECO:0000256" key="15">
    <source>
        <dbReference type="PIRSR" id="PIRSR605478-5"/>
    </source>
</evidence>
<dbReference type="InterPro" id="IPR055152">
    <property type="entry name" value="Transketolase-like_C_2"/>
</dbReference>
<dbReference type="FunFam" id="3.40.50.920:FF:000003">
    <property type="entry name" value="Transketolase"/>
    <property type="match status" value="1"/>
</dbReference>
<dbReference type="InterPro" id="IPR033247">
    <property type="entry name" value="Transketolase_fam"/>
</dbReference>
<dbReference type="EC" id="2.2.1.1" evidence="3 10"/>
<keyword evidence="8 13" id="KW-0786">Thiamine pyrophosphate</keyword>
<sequence length="692" mass="74234">MGFQVTDLDLQAITAAKALAADAVENAGNGHPGTPISLAPAAYLLYQYVMNTDPSDPQWLGRDRFVLSAGHASALQYVQLFLAGYDLELEDFKQFRHQGGRLTGHPELGHQPGVEVTTGPLGTGIAAAVGMAMEARRLRGMFDPEAPENESPFDHRVYVVSGDGCLQEGIAYEACSLAGTQELGNLILLYDENRISIEDDINIAFNEDIRLRFESQGWHYQEVNWLGADGTYREDLAALFAAFEEAKAETTKPSIIKLRTIIGWPTPTKQNRGSVHGAALGGEELAGLKQALGLDPTKMFAVDPALVEAVRSRAIARSRAVRESWDAQFETWTKTHPDGSKLLARLQAGQLPEGLEAALPQFEPGTAISTRAASGKTINAFAELLPELWGGSADLAGSNNTAIAGARSFAPSDRGTKAWEVSPYGRNLHFGVREHAMAGILNGIATSGLTLPYAGTFFVFSDFMRGAVRLSALMGLPVTYIWTHDSIGVGEDGPTHQPVETLAAMRAIPGLSIVRPADAEETAWAWLEILRRRTPVGLILSRQNLPNPGRAAAGLAGAPGVSRGGYVLKDCGGSPELLLLASGSEVSLAVEAAETLAAQGTPTRVVNLPCFEWFEAQDEDYRNSVIPPQIRSRVSIEAGVAMPWYKYIGDTGVALSIETFGIPASGAQNFEHFGFTVEGVIAKARETLAKNR</sequence>
<evidence type="ECO:0000256" key="6">
    <source>
        <dbReference type="ARBA" id="ARBA00022723"/>
    </source>
</evidence>
<keyword evidence="5 17" id="KW-0808">Transferase</keyword>
<evidence type="ECO:0000256" key="7">
    <source>
        <dbReference type="ARBA" id="ARBA00022842"/>
    </source>
</evidence>
<dbReference type="InterPro" id="IPR020826">
    <property type="entry name" value="Transketolase_BS"/>
</dbReference>
<evidence type="ECO:0000259" key="16">
    <source>
        <dbReference type="SMART" id="SM00861"/>
    </source>
</evidence>
<dbReference type="GO" id="GO:0006098">
    <property type="term" value="P:pentose-phosphate shunt"/>
    <property type="evidence" value="ECO:0007669"/>
    <property type="project" value="TreeGrafter"/>
</dbReference>
<dbReference type="Pfam" id="PF02779">
    <property type="entry name" value="Transket_pyr"/>
    <property type="match status" value="1"/>
</dbReference>
<dbReference type="RefSeq" id="WP_154542580.1">
    <property type="nucleotide sequence ID" value="NZ_VUMY01000001.1"/>
</dbReference>
<evidence type="ECO:0000256" key="14">
    <source>
        <dbReference type="PIRSR" id="PIRSR605478-4"/>
    </source>
</evidence>
<dbReference type="EMBL" id="VUMY01000001">
    <property type="protein sequence ID" value="MST48676.1"/>
    <property type="molecule type" value="Genomic_DNA"/>
</dbReference>
<dbReference type="Gene3D" id="3.40.50.970">
    <property type="match status" value="2"/>
</dbReference>
<evidence type="ECO:0000256" key="3">
    <source>
        <dbReference type="ARBA" id="ARBA00013152"/>
    </source>
</evidence>
<dbReference type="AlphaFoldDB" id="A0A7K0JZL3"/>
<dbReference type="Gene3D" id="3.40.50.920">
    <property type="match status" value="1"/>
</dbReference>
<dbReference type="InterPro" id="IPR009014">
    <property type="entry name" value="Transketo_C/PFOR_II"/>
</dbReference>
<evidence type="ECO:0000256" key="1">
    <source>
        <dbReference type="ARBA" id="ARBA00007131"/>
    </source>
</evidence>
<feature type="binding site" evidence="12">
    <location>
        <position position="496"/>
    </location>
    <ligand>
        <name>substrate</name>
    </ligand>
</feature>
<dbReference type="Pfam" id="PF00456">
    <property type="entry name" value="Transketolase_N"/>
    <property type="match status" value="1"/>
</dbReference>
<evidence type="ECO:0000256" key="11">
    <source>
        <dbReference type="PIRSR" id="PIRSR605478-1"/>
    </source>
</evidence>
<feature type="domain" description="Transketolase-like pyrimidine-binding" evidence="16">
    <location>
        <begin position="368"/>
        <end position="547"/>
    </location>
</feature>
<feature type="site" description="Important for catalytic activity" evidence="15">
    <location>
        <position position="276"/>
    </location>
</feature>
<comment type="subunit">
    <text evidence="2">Homodimer.</text>
</comment>
<reference evidence="17 18" key="1">
    <citation type="submission" date="2019-08" db="EMBL/GenBank/DDBJ databases">
        <title>In-depth cultivation of the pig gut microbiome towards novel bacterial diversity and tailored functional studies.</title>
        <authorList>
            <person name="Wylensek D."/>
            <person name="Hitch T.C.A."/>
            <person name="Clavel T."/>
        </authorList>
    </citation>
    <scope>NUCLEOTIDE SEQUENCE [LARGE SCALE GENOMIC DNA]</scope>
    <source>
        <strain evidence="17 18">RF-GAM-744-WT-7</strain>
    </source>
</reference>
<dbReference type="SUPFAM" id="SSF52518">
    <property type="entry name" value="Thiamin diphosphate-binding fold (THDP-binding)"/>
    <property type="match status" value="2"/>
</dbReference>
<feature type="binding site" evidence="14">
    <location>
        <position position="163"/>
    </location>
    <ligand>
        <name>Mg(2+)</name>
        <dbReference type="ChEBI" id="CHEBI:18420"/>
    </ligand>
</feature>
<keyword evidence="18" id="KW-1185">Reference proteome</keyword>
<feature type="binding site" evidence="13">
    <location>
        <begin position="119"/>
        <end position="121"/>
    </location>
    <ligand>
        <name>thiamine diphosphate</name>
        <dbReference type="ChEBI" id="CHEBI:58937"/>
    </ligand>
</feature>
<comment type="catalytic activity">
    <reaction evidence="9">
        <text>D-sedoheptulose 7-phosphate + D-glyceraldehyde 3-phosphate = aldehydo-D-ribose 5-phosphate + D-xylulose 5-phosphate</text>
        <dbReference type="Rhea" id="RHEA:10508"/>
        <dbReference type="ChEBI" id="CHEBI:57483"/>
        <dbReference type="ChEBI" id="CHEBI:57737"/>
        <dbReference type="ChEBI" id="CHEBI:58273"/>
        <dbReference type="ChEBI" id="CHEBI:59776"/>
        <dbReference type="EC" id="2.2.1.1"/>
    </reaction>
</comment>
<dbReference type="FunFam" id="3.40.50.970:FF:000004">
    <property type="entry name" value="Transketolase"/>
    <property type="match status" value="1"/>
</dbReference>
<dbReference type="GO" id="GO:0004802">
    <property type="term" value="F:transketolase activity"/>
    <property type="evidence" value="ECO:0007669"/>
    <property type="project" value="UniProtKB-UniRule"/>
</dbReference>
<dbReference type="InterPro" id="IPR005478">
    <property type="entry name" value="Transketolase_bac-like"/>
</dbReference>
<comment type="cofactor">
    <cofactor evidence="13">
        <name>thiamine diphosphate</name>
        <dbReference type="ChEBI" id="CHEBI:58937"/>
    </cofactor>
    <text evidence="13">Binds 1 thiamine pyrophosphate per subunit. During the reaction, the substrate forms a covalent intermediate with the cofactor.</text>
</comment>